<dbReference type="InterPro" id="IPR015424">
    <property type="entry name" value="PyrdxlP-dep_Trfase"/>
</dbReference>
<dbReference type="InterPro" id="IPR054542">
    <property type="entry name" value="Cys_met_metab_PP"/>
</dbReference>
<evidence type="ECO:0000256" key="1">
    <source>
        <dbReference type="ARBA" id="ARBA00001933"/>
    </source>
</evidence>
<dbReference type="GO" id="GO:0019343">
    <property type="term" value="P:cysteine biosynthetic process via cystathionine"/>
    <property type="evidence" value="ECO:0007669"/>
    <property type="project" value="TreeGrafter"/>
</dbReference>
<evidence type="ECO:0000256" key="18">
    <source>
        <dbReference type="ARBA" id="ARBA00048780"/>
    </source>
</evidence>
<dbReference type="Bgee" id="ENSGACG00000009382">
    <property type="expression patterns" value="Expressed in mesonephros and 13 other cell types or tissues"/>
</dbReference>
<comment type="catalytic activity">
    <reaction evidence="16">
        <text>L,L-cystathionine + H2O = 2-oxobutanoate + L-cysteine + NH4(+)</text>
        <dbReference type="Rhea" id="RHEA:14005"/>
        <dbReference type="ChEBI" id="CHEBI:15377"/>
        <dbReference type="ChEBI" id="CHEBI:16763"/>
        <dbReference type="ChEBI" id="CHEBI:28938"/>
        <dbReference type="ChEBI" id="CHEBI:35235"/>
        <dbReference type="ChEBI" id="CHEBI:58161"/>
        <dbReference type="EC" id="4.4.1.1"/>
    </reaction>
    <physiologicalReaction direction="left-to-right" evidence="16">
        <dbReference type="Rhea" id="RHEA:14006"/>
    </physiologicalReaction>
</comment>
<dbReference type="InterPro" id="IPR015421">
    <property type="entry name" value="PyrdxlP-dep_Trfase_major"/>
</dbReference>
<dbReference type="Proteomes" id="UP000007635">
    <property type="component" value="Chromosome VIII"/>
</dbReference>
<keyword evidence="22" id="KW-1185">Reference proteome</keyword>
<evidence type="ECO:0000256" key="10">
    <source>
        <dbReference type="ARBA" id="ARBA00045076"/>
    </source>
</evidence>
<dbReference type="GO" id="GO:0030170">
    <property type="term" value="F:pyridoxal phosphate binding"/>
    <property type="evidence" value="ECO:0007669"/>
    <property type="project" value="InterPro"/>
</dbReference>
<reference evidence="21 22" key="1">
    <citation type="journal article" date="2021" name="G3 (Bethesda)">
        <title>Improved contiguity of the threespine stickleback genome using long-read sequencing.</title>
        <authorList>
            <person name="Nath S."/>
            <person name="Shaw D.E."/>
            <person name="White M.A."/>
        </authorList>
    </citation>
    <scope>NUCLEOTIDE SEQUENCE [LARGE SCALE GENOMIC DNA]</scope>
    <source>
        <strain evidence="21 22">Lake Benthic</strain>
    </source>
</reference>
<dbReference type="UniPathway" id="UPA00136">
    <property type="reaction ID" value="UER00202"/>
</dbReference>
<evidence type="ECO:0000256" key="7">
    <source>
        <dbReference type="ARBA" id="ARBA00023192"/>
    </source>
</evidence>
<comment type="catalytic activity">
    <reaction evidence="18">
        <text>L-homocysteine + H2O = 2-oxobutanoate + hydrogen sulfide + NH4(+) + H(+)</text>
        <dbReference type="Rhea" id="RHEA:14501"/>
        <dbReference type="ChEBI" id="CHEBI:15377"/>
        <dbReference type="ChEBI" id="CHEBI:15378"/>
        <dbReference type="ChEBI" id="CHEBI:16763"/>
        <dbReference type="ChEBI" id="CHEBI:28938"/>
        <dbReference type="ChEBI" id="CHEBI:29919"/>
        <dbReference type="ChEBI" id="CHEBI:58199"/>
        <dbReference type="EC" id="4.4.1.2"/>
    </reaction>
    <physiologicalReaction direction="left-to-right" evidence="18">
        <dbReference type="Rhea" id="RHEA:14502"/>
    </physiologicalReaction>
</comment>
<dbReference type="GO" id="GO:0047982">
    <property type="term" value="F:homocysteine desulfhydrase activity"/>
    <property type="evidence" value="ECO:0007669"/>
    <property type="project" value="UniProtKB-EC"/>
</dbReference>
<evidence type="ECO:0000256" key="11">
    <source>
        <dbReference type="ARBA" id="ARBA00046537"/>
    </source>
</evidence>
<feature type="modified residue" description="N6-(pyridoxal phosphate)lysine" evidence="19">
    <location>
        <position position="218"/>
    </location>
</feature>
<evidence type="ECO:0000313" key="22">
    <source>
        <dbReference type="Proteomes" id="UP000007635"/>
    </source>
</evidence>
<name>G3P4E0_GASAC</name>
<reference evidence="21" key="3">
    <citation type="submission" date="2025-09" db="UniProtKB">
        <authorList>
            <consortium name="Ensembl"/>
        </authorList>
    </citation>
    <scope>IDENTIFICATION</scope>
</reference>
<dbReference type="InterPro" id="IPR015422">
    <property type="entry name" value="PyrdxlP-dep_Trfase_small"/>
</dbReference>
<keyword evidence="7" id="KW-0198">Cysteine biosynthesis</keyword>
<evidence type="ECO:0000256" key="15">
    <source>
        <dbReference type="ARBA" id="ARBA00047376"/>
    </source>
</evidence>
<evidence type="ECO:0000313" key="21">
    <source>
        <dbReference type="Ensembl" id="ENSGACP00000012463.2"/>
    </source>
</evidence>
<comment type="catalytic activity">
    <reaction evidence="17">
        <text>L-selenocystathionine + H2O = L-selenocysteine + 2-oxobutanoate + NH4(+)</text>
        <dbReference type="Rhea" id="RHEA:31151"/>
        <dbReference type="ChEBI" id="CHEBI:15377"/>
        <dbReference type="ChEBI" id="CHEBI:16763"/>
        <dbReference type="ChEBI" id="CHEBI:28938"/>
        <dbReference type="ChEBI" id="CHEBI:57843"/>
        <dbReference type="ChEBI" id="CHEBI:62226"/>
    </reaction>
    <physiologicalReaction direction="left-to-right" evidence="17">
        <dbReference type="Rhea" id="RHEA:31152"/>
    </physiologicalReaction>
</comment>
<dbReference type="Gene3D" id="3.90.1150.10">
    <property type="entry name" value="Aspartate Aminotransferase, domain 1"/>
    <property type="match status" value="1"/>
</dbReference>
<evidence type="ECO:0000256" key="20">
    <source>
        <dbReference type="RuleBase" id="RU362118"/>
    </source>
</evidence>
<organism evidence="21 22">
    <name type="scientific">Gasterosteus aculeatus aculeatus</name>
    <name type="common">three-spined stickleback</name>
    <dbReference type="NCBI Taxonomy" id="481459"/>
    <lineage>
        <taxon>Eukaryota</taxon>
        <taxon>Metazoa</taxon>
        <taxon>Chordata</taxon>
        <taxon>Craniata</taxon>
        <taxon>Vertebrata</taxon>
        <taxon>Euteleostomi</taxon>
        <taxon>Actinopterygii</taxon>
        <taxon>Neopterygii</taxon>
        <taxon>Teleostei</taxon>
        <taxon>Neoteleostei</taxon>
        <taxon>Acanthomorphata</taxon>
        <taxon>Eupercaria</taxon>
        <taxon>Perciformes</taxon>
        <taxon>Cottioidei</taxon>
        <taxon>Gasterosteales</taxon>
        <taxon>Gasterosteidae</taxon>
        <taxon>Gasterosteus</taxon>
    </lineage>
</organism>
<evidence type="ECO:0000256" key="3">
    <source>
        <dbReference type="ARBA" id="ARBA00009077"/>
    </source>
</evidence>
<dbReference type="GO" id="GO:0004123">
    <property type="term" value="F:cystathionine gamma-lyase activity"/>
    <property type="evidence" value="ECO:0007669"/>
    <property type="project" value="TreeGrafter"/>
</dbReference>
<comment type="pathway">
    <text evidence="2">Amino-acid biosynthesis; L-cysteine biosynthesis; L-cysteine from L-homocysteine and L-serine: step 2/2.</text>
</comment>
<evidence type="ECO:0000256" key="17">
    <source>
        <dbReference type="ARBA" id="ARBA00048625"/>
    </source>
</evidence>
<evidence type="ECO:0000256" key="6">
    <source>
        <dbReference type="ARBA" id="ARBA00022898"/>
    </source>
</evidence>
<dbReference type="Pfam" id="PF01053">
    <property type="entry name" value="Cys_Met_Meta_PP"/>
    <property type="match status" value="1"/>
</dbReference>
<evidence type="ECO:0000256" key="14">
    <source>
        <dbReference type="ARBA" id="ARBA00047211"/>
    </source>
</evidence>
<keyword evidence="7" id="KW-0028">Amino-acid biosynthesis</keyword>
<dbReference type="EC" id="4.4.1.1" evidence="4"/>
<reference evidence="21" key="2">
    <citation type="submission" date="2025-08" db="UniProtKB">
        <authorList>
            <consortium name="Ensembl"/>
        </authorList>
    </citation>
    <scope>IDENTIFICATION</scope>
</reference>
<evidence type="ECO:0000256" key="5">
    <source>
        <dbReference type="ARBA" id="ARBA00017343"/>
    </source>
</evidence>
<comment type="cofactor">
    <cofactor evidence="1 20">
        <name>pyridoxal 5'-phosphate</name>
        <dbReference type="ChEBI" id="CHEBI:597326"/>
    </cofactor>
</comment>
<dbReference type="FunFam" id="3.90.1150.10:FF:000008">
    <property type="entry name" value="Cystathionine gamma-synthase"/>
    <property type="match status" value="1"/>
</dbReference>
<dbReference type="FunFam" id="3.40.640.10:FF:000009">
    <property type="entry name" value="Cystathionine gamma-synthase homolog"/>
    <property type="match status" value="1"/>
</dbReference>
<sequence>ETLLHHYRHSDLFAGFSTAYKSFATEAIHVGQEPEQWKSMAVVPPISLSTTFKQLTPGNHAGYEYSRSGNPTRNCLETAVAALDGAKYCIAVASGLAATVTITHLLKSGDGIVCMDDVYGGTNRYFQRIATEGGLEVSFADFTKKELLKAALKANTKLVWIETPTNPTMKVVDIKACSELVHEYNKDIVVVVDNTFMSAYFQRPLALGADICMYSATKYMNGHSDVVMGLASMNRDDLYERLKFLQNALGCVPSPFDCFLCNRGLKTLHLRMERHFKNAMAAAKFLEADPRVERVVFPGLASHPQHEVMKKQCTGCPGMITFYIKGKLEHASAFLSNLKLFAIAESLGGYESLAEHPAIMTHASVPEKERTVLGISDTLIRLSVGLEDEEDIIEDLNQALAAAHAKLNIQDVKCRITHGCQNMD</sequence>
<comment type="catalytic activity">
    <reaction evidence="10">
        <text>L-homoserine = 2-oxobutanoate + NH4(+)</text>
        <dbReference type="Rhea" id="RHEA:24923"/>
        <dbReference type="ChEBI" id="CHEBI:16763"/>
        <dbReference type="ChEBI" id="CHEBI:28938"/>
        <dbReference type="ChEBI" id="CHEBI:57476"/>
        <dbReference type="EC" id="4.4.1.1"/>
    </reaction>
    <physiologicalReaction direction="left-to-right" evidence="10">
        <dbReference type="Rhea" id="RHEA:24924"/>
    </physiologicalReaction>
</comment>
<evidence type="ECO:0000256" key="13">
    <source>
        <dbReference type="ARBA" id="ARBA00047199"/>
    </source>
</evidence>
<evidence type="ECO:0000256" key="9">
    <source>
        <dbReference type="ARBA" id="ARBA00031772"/>
    </source>
</evidence>
<dbReference type="PANTHER" id="PTHR11808:SF15">
    <property type="entry name" value="CYSTATHIONINE GAMMA-LYASE"/>
    <property type="match status" value="1"/>
</dbReference>
<comment type="similarity">
    <text evidence="3 20">Belongs to the trans-sulfuration enzymes family.</text>
</comment>
<dbReference type="InterPro" id="IPR000277">
    <property type="entry name" value="Cys/Met-Metab_PyrdxlP-dep_enz"/>
</dbReference>
<dbReference type="EC" id="4.4.1.2" evidence="12"/>
<evidence type="ECO:0000256" key="19">
    <source>
        <dbReference type="PIRSR" id="PIRSR001434-2"/>
    </source>
</evidence>
<dbReference type="PROSITE" id="PS00868">
    <property type="entry name" value="CYS_MET_METAB_PP"/>
    <property type="match status" value="1"/>
</dbReference>
<dbReference type="SUPFAM" id="SSF53383">
    <property type="entry name" value="PLP-dependent transferases"/>
    <property type="match status" value="1"/>
</dbReference>
<dbReference type="GeneTree" id="ENSGT00390000000312"/>
<dbReference type="GO" id="GO:0005737">
    <property type="term" value="C:cytoplasm"/>
    <property type="evidence" value="ECO:0007669"/>
    <property type="project" value="TreeGrafter"/>
</dbReference>
<accession>G3P4E0</accession>
<dbReference type="PANTHER" id="PTHR11808">
    <property type="entry name" value="TRANS-SULFURATION ENZYME FAMILY MEMBER"/>
    <property type="match status" value="1"/>
</dbReference>
<evidence type="ECO:0000256" key="12">
    <source>
        <dbReference type="ARBA" id="ARBA00047175"/>
    </source>
</evidence>
<evidence type="ECO:0000256" key="2">
    <source>
        <dbReference type="ARBA" id="ARBA00005038"/>
    </source>
</evidence>
<comment type="subunit">
    <text evidence="11">Homotetramer. Interacts with CALM in a calcium-dependent manner.</text>
</comment>
<comment type="catalytic activity">
    <reaction evidence="15">
        <text>L-cysteine + H2O = hydrogen sulfide + pyruvate + NH4(+) + H(+)</text>
        <dbReference type="Rhea" id="RHEA:24931"/>
        <dbReference type="ChEBI" id="CHEBI:15361"/>
        <dbReference type="ChEBI" id="CHEBI:15377"/>
        <dbReference type="ChEBI" id="CHEBI:15378"/>
        <dbReference type="ChEBI" id="CHEBI:28938"/>
        <dbReference type="ChEBI" id="CHEBI:29919"/>
        <dbReference type="ChEBI" id="CHEBI:35235"/>
        <dbReference type="EC" id="4.4.1.1"/>
    </reaction>
    <physiologicalReaction direction="left-to-right" evidence="15">
        <dbReference type="Rhea" id="RHEA:24932"/>
    </physiologicalReaction>
</comment>
<evidence type="ECO:0000256" key="8">
    <source>
        <dbReference type="ARBA" id="ARBA00029853"/>
    </source>
</evidence>
<protein>
    <recommendedName>
        <fullName evidence="5">Cystathionine gamma-lyase</fullName>
        <ecNumber evidence="4">4.4.1.1</ecNumber>
        <ecNumber evidence="12">4.4.1.2</ecNumber>
    </recommendedName>
    <alternativeName>
        <fullName evidence="14">Cysteine desulfhydrase</fullName>
    </alternativeName>
    <alternativeName>
        <fullName evidence="9">Cysteine-protein sulfhydrase</fullName>
    </alternativeName>
    <alternativeName>
        <fullName evidence="8">Gamma-cystathionase</fullName>
    </alternativeName>
    <alternativeName>
        <fullName evidence="13">Homocysteine desulfhydrase</fullName>
    </alternativeName>
</protein>
<keyword evidence="6 19" id="KW-0663">Pyridoxal phosphate</keyword>
<dbReference type="AlphaFoldDB" id="G3P4E0"/>
<evidence type="ECO:0000256" key="16">
    <source>
        <dbReference type="ARBA" id="ARBA00047477"/>
    </source>
</evidence>
<proteinExistence type="inferred from homology"/>
<dbReference type="PIRSF" id="PIRSF001434">
    <property type="entry name" value="CGS"/>
    <property type="match status" value="1"/>
</dbReference>
<dbReference type="CDD" id="cd00614">
    <property type="entry name" value="CGS_like"/>
    <property type="match status" value="1"/>
</dbReference>
<dbReference type="Ensembl" id="ENSGACT00000012487.2">
    <property type="protein sequence ID" value="ENSGACP00000012463.2"/>
    <property type="gene ID" value="ENSGACG00000009382.2"/>
</dbReference>
<evidence type="ECO:0000256" key="4">
    <source>
        <dbReference type="ARBA" id="ARBA00012085"/>
    </source>
</evidence>
<dbReference type="Gene3D" id="3.40.640.10">
    <property type="entry name" value="Type I PLP-dependent aspartate aminotransferase-like (Major domain)"/>
    <property type="match status" value="1"/>
</dbReference>
<dbReference type="GO" id="GO:0019346">
    <property type="term" value="P:transsulfuration"/>
    <property type="evidence" value="ECO:0007669"/>
    <property type="project" value="InterPro"/>
</dbReference>